<dbReference type="InterPro" id="IPR007197">
    <property type="entry name" value="rSAM"/>
</dbReference>
<dbReference type="AlphaFoldDB" id="A0A075WE90"/>
<dbReference type="GO" id="GO:0051536">
    <property type="term" value="F:iron-sulfur cluster binding"/>
    <property type="evidence" value="ECO:0007669"/>
    <property type="project" value="UniProtKB-KW"/>
</dbReference>
<proteinExistence type="predicted"/>
<dbReference type="InterPro" id="IPR013785">
    <property type="entry name" value="Aldolase_TIM"/>
</dbReference>
<dbReference type="GeneID" id="24794178"/>
<dbReference type="GO" id="GO:0046872">
    <property type="term" value="F:metal ion binding"/>
    <property type="evidence" value="ECO:0007669"/>
    <property type="project" value="UniProtKB-KW"/>
</dbReference>
<accession>A0A075WE90</accession>
<name>A0A075WE90_ARCFL</name>
<dbReference type="KEGG" id="afg:AFULGI_00006530"/>
<dbReference type="InterPro" id="IPR023819">
    <property type="entry name" value="Pep-mod_rSAM_AF0577"/>
</dbReference>
<dbReference type="GO" id="GO:0016491">
    <property type="term" value="F:oxidoreductase activity"/>
    <property type="evidence" value="ECO:0007669"/>
    <property type="project" value="InterPro"/>
</dbReference>
<dbReference type="CDD" id="cd01335">
    <property type="entry name" value="Radical_SAM"/>
    <property type="match status" value="1"/>
</dbReference>
<dbReference type="SFLD" id="SFLDG01067">
    <property type="entry name" value="SPASM/twitch_domain_containing"/>
    <property type="match status" value="1"/>
</dbReference>
<dbReference type="Pfam" id="PF04055">
    <property type="entry name" value="Radical_SAM"/>
    <property type="match status" value="1"/>
</dbReference>
<keyword evidence="3" id="KW-0408">Iron</keyword>
<keyword evidence="2" id="KW-0479">Metal-binding</keyword>
<dbReference type="SFLD" id="SFLDG01104">
    <property type="entry name" value="Uncharacterised_Radical_SAM_Su"/>
    <property type="match status" value="1"/>
</dbReference>
<dbReference type="PANTHER" id="PTHR43273:SF2">
    <property type="entry name" value="RADICAL SAM CORE DOMAIN-CONTAINING PROTEIN"/>
    <property type="match status" value="1"/>
</dbReference>
<dbReference type="NCBIfam" id="TIGR04084">
    <property type="entry name" value="rSAM_AF0577"/>
    <property type="match status" value="1"/>
</dbReference>
<evidence type="ECO:0000313" key="7">
    <source>
        <dbReference type="Proteomes" id="UP000028501"/>
    </source>
</evidence>
<dbReference type="Proteomes" id="UP000028501">
    <property type="component" value="Chromosome"/>
</dbReference>
<keyword evidence="4" id="KW-0411">Iron-sulfur</keyword>
<dbReference type="RefSeq" id="WP_010878081.1">
    <property type="nucleotide sequence ID" value="NZ_CP006577.1"/>
</dbReference>
<evidence type="ECO:0000256" key="4">
    <source>
        <dbReference type="ARBA" id="ARBA00023014"/>
    </source>
</evidence>
<protein>
    <submittedName>
        <fullName evidence="6">Putative peptide-modifying radical SAM enzyme family</fullName>
    </submittedName>
</protein>
<reference evidence="6 7" key="1">
    <citation type="submission" date="2013-07" db="EMBL/GenBank/DDBJ databases">
        <title>Genome of Archaeoglobus fulgidus.</title>
        <authorList>
            <person name="Fiebig A."/>
            <person name="Birkeland N.-K."/>
        </authorList>
    </citation>
    <scope>NUCLEOTIDE SEQUENCE [LARGE SCALE GENOMIC DNA]</scope>
    <source>
        <strain evidence="6 7">DSM 8774</strain>
    </source>
</reference>
<dbReference type="HOGENOM" id="CLU_777602_0_0_2"/>
<feature type="domain" description="Radical SAM core" evidence="5">
    <location>
        <begin position="8"/>
        <end position="146"/>
    </location>
</feature>
<dbReference type="EMBL" id="CP006577">
    <property type="protein sequence ID" value="AIG97454.1"/>
    <property type="molecule type" value="Genomic_DNA"/>
</dbReference>
<evidence type="ECO:0000259" key="5">
    <source>
        <dbReference type="Pfam" id="PF04055"/>
    </source>
</evidence>
<evidence type="ECO:0000256" key="2">
    <source>
        <dbReference type="ARBA" id="ARBA00022723"/>
    </source>
</evidence>
<evidence type="ECO:0000256" key="3">
    <source>
        <dbReference type="ARBA" id="ARBA00023004"/>
    </source>
</evidence>
<dbReference type="SUPFAM" id="SSF102114">
    <property type="entry name" value="Radical SAM enzymes"/>
    <property type="match status" value="1"/>
</dbReference>
<dbReference type="SFLD" id="SFLDS00029">
    <property type="entry name" value="Radical_SAM"/>
    <property type="match status" value="1"/>
</dbReference>
<dbReference type="InterPro" id="IPR058240">
    <property type="entry name" value="rSAM_sf"/>
</dbReference>
<evidence type="ECO:0000313" key="6">
    <source>
        <dbReference type="EMBL" id="AIG97454.1"/>
    </source>
</evidence>
<keyword evidence="1" id="KW-0949">S-adenosyl-L-methionine</keyword>
<evidence type="ECO:0000256" key="1">
    <source>
        <dbReference type="ARBA" id="ARBA00022691"/>
    </source>
</evidence>
<dbReference type="Gene3D" id="3.20.20.70">
    <property type="entry name" value="Aldolase class I"/>
    <property type="match status" value="1"/>
</dbReference>
<organism evidence="6 7">
    <name type="scientific">Archaeoglobus fulgidus DSM 8774</name>
    <dbReference type="NCBI Taxonomy" id="1344584"/>
    <lineage>
        <taxon>Archaea</taxon>
        <taxon>Methanobacteriati</taxon>
        <taxon>Methanobacteriota</taxon>
        <taxon>Archaeoglobi</taxon>
        <taxon>Archaeoglobales</taxon>
        <taxon>Archaeoglobaceae</taxon>
        <taxon>Archaeoglobus</taxon>
    </lineage>
</organism>
<dbReference type="PANTHER" id="PTHR43273">
    <property type="entry name" value="ANAEROBIC SULFATASE-MATURATING ENZYME HOMOLOG ASLB-RELATED"/>
    <property type="match status" value="1"/>
</dbReference>
<dbReference type="InterPro" id="IPR023867">
    <property type="entry name" value="Sulphatase_maturase_rSAM"/>
</dbReference>
<sequence length="343" mass="39400">MAGKLFIVILTPVCNGNCLYCGGYDEGLMPPKIQYPLESLKKIADGNSVAFYGGEPLLEMEKMKEIMDSVKAEHFILQTNGLKLNRLEDEYIRRFSTILVSFDGRREVHDLYRGNYERVLENVLNVRRKGFEGELIARMVASQETDIYEDVMHILNLDCFTHVHWQIDAVWSSDGVWRDFERWVERYNAGVRKLVKFWASELRKGVLHGLVPFMGVATAIFKPFTHPPCSSGFESFAIATDGRILACPICPDLDWNEVGSLDEGIKRRLEILEPCLSCSYFRFCGGRCVFFNRERLWGDRGFRLVCSTVKNLVDSILACKHLILANKEKIMYPRFLNTTEIIP</sequence>
<dbReference type="SMR" id="A0A075WE90"/>
<gene>
    <name evidence="6" type="ORF">AFULGI_00006530</name>
</gene>